<dbReference type="CDD" id="cd00177">
    <property type="entry name" value="START"/>
    <property type="match status" value="1"/>
</dbReference>
<feature type="domain" description="START" evidence="1">
    <location>
        <begin position="202"/>
        <end position="389"/>
    </location>
</feature>
<dbReference type="PANTHER" id="PTHR12136">
    <property type="entry name" value="ENHANCED DISEASE RESISTANCE-RELATED"/>
    <property type="match status" value="1"/>
</dbReference>
<dbReference type="SUPFAM" id="SSF50729">
    <property type="entry name" value="PH domain-like"/>
    <property type="match status" value="1"/>
</dbReference>
<dbReference type="Proteomes" id="UP001497444">
    <property type="component" value="Chromosome 6"/>
</dbReference>
<dbReference type="Gene3D" id="3.30.530.20">
    <property type="match status" value="1"/>
</dbReference>
<evidence type="ECO:0000259" key="1">
    <source>
        <dbReference type="PROSITE" id="PS50848"/>
    </source>
</evidence>
<sequence>MESTSMASHDREIDHGIRGYVGWVYHVGTNSLGCQFCHARYLVIKGKHITMFKRNPIDYPQAVPIRMGVVGHHLMVEEVGRKTYHRRALYVLRIYSRLDHSRQGEFACTSVDEVEKWVSAFQHAKEEASLAFERIGVGHRLINNDDEFTINGPHAHRSYTKGICKLITIHRGPELLLHRPAMVTQEPDSDSYYHYKREDTVEKEDWRCFHTVDGLRIFEDVTASKAEKGTIMKAVGVIESSPEAIFDLIMSLDKSLRYQWDVLTGDLELVEEIDGHTDIVYGSFDPKYCKRFHSKKDFVFSRSWHHDQDGSYSIRQIPTTHKKQPTKSGFQRIDLSPSIWEIAPLPSKPGVGTPCSLVSQIVKVNSTGWGCWKKCHYSKFHNTIPYSLLCRIAGLRQVFTANPQLVSVGRHTKKQSFKDMKKVLENAELPGETTVLIHSPPDTQVLECHEEFYDAIMAEEEDESEDQELVPKNPNMTASQKFRTGSWSVMSHLSARDILQAGEARSSTWGC</sequence>
<gene>
    <name evidence="2" type="ORF">CSSPJE1EN1_LOCUS19884</name>
</gene>
<keyword evidence="3" id="KW-1185">Reference proteome</keyword>
<dbReference type="InterPro" id="IPR023393">
    <property type="entry name" value="START-like_dom_sf"/>
</dbReference>
<evidence type="ECO:0000313" key="2">
    <source>
        <dbReference type="EMBL" id="CAK9274406.1"/>
    </source>
</evidence>
<dbReference type="SUPFAM" id="SSF55961">
    <property type="entry name" value="Bet v1-like"/>
    <property type="match status" value="1"/>
</dbReference>
<dbReference type="Pfam" id="PF01852">
    <property type="entry name" value="START"/>
    <property type="match status" value="1"/>
</dbReference>
<dbReference type="EMBL" id="OZ020101">
    <property type="protein sequence ID" value="CAK9274406.1"/>
    <property type="molecule type" value="Genomic_DNA"/>
</dbReference>
<dbReference type="InterPro" id="IPR002913">
    <property type="entry name" value="START_lipid-bd_dom"/>
</dbReference>
<reference evidence="2" key="1">
    <citation type="submission" date="2024-02" db="EMBL/GenBank/DDBJ databases">
        <authorList>
            <consortium name="ELIXIR-Norway"/>
            <consortium name="Elixir Norway"/>
        </authorList>
    </citation>
    <scope>NUCLEOTIDE SEQUENCE</scope>
</reference>
<evidence type="ECO:0000313" key="3">
    <source>
        <dbReference type="Proteomes" id="UP001497444"/>
    </source>
</evidence>
<organism evidence="2 3">
    <name type="scientific">Sphagnum jensenii</name>
    <dbReference type="NCBI Taxonomy" id="128206"/>
    <lineage>
        <taxon>Eukaryota</taxon>
        <taxon>Viridiplantae</taxon>
        <taxon>Streptophyta</taxon>
        <taxon>Embryophyta</taxon>
        <taxon>Bryophyta</taxon>
        <taxon>Sphagnophytina</taxon>
        <taxon>Sphagnopsida</taxon>
        <taxon>Sphagnales</taxon>
        <taxon>Sphagnaceae</taxon>
        <taxon>Sphagnum</taxon>
    </lineage>
</organism>
<accession>A0ABP0X8X6</accession>
<dbReference type="InterPro" id="IPR045096">
    <property type="entry name" value="EDR2-like"/>
</dbReference>
<protein>
    <recommendedName>
        <fullName evidence="1">START domain-containing protein</fullName>
    </recommendedName>
</protein>
<dbReference type="PANTHER" id="PTHR12136:SF47">
    <property type="entry name" value="ENHANCED DISEASE RESISTANCE PROTEIN (DUF1336)"/>
    <property type="match status" value="1"/>
</dbReference>
<dbReference type="PROSITE" id="PS50848">
    <property type="entry name" value="START"/>
    <property type="match status" value="1"/>
</dbReference>
<name>A0ABP0X8X6_9BRYO</name>
<proteinExistence type="predicted"/>